<name>A0A6D2I6F0_9BRAS</name>
<dbReference type="Pfam" id="PF12874">
    <property type="entry name" value="zf-met"/>
    <property type="match status" value="3"/>
</dbReference>
<dbReference type="InterPro" id="IPR024768">
    <property type="entry name" value="Marf1"/>
</dbReference>
<dbReference type="SUPFAM" id="SSF57667">
    <property type="entry name" value="beta-beta-alpha zinc fingers"/>
    <property type="match status" value="3"/>
</dbReference>
<dbReference type="PANTHER" id="PTHR14379">
    <property type="entry name" value="LIMKAIN B LKAP"/>
    <property type="match status" value="1"/>
</dbReference>
<keyword evidence="5" id="KW-1185">Reference proteome</keyword>
<evidence type="ECO:0000256" key="1">
    <source>
        <dbReference type="SAM" id="MobiDB-lite"/>
    </source>
</evidence>
<dbReference type="InterPro" id="IPR003604">
    <property type="entry name" value="Matrin/U1-like-C_Znf_C2H2"/>
</dbReference>
<dbReference type="InterPro" id="IPR013087">
    <property type="entry name" value="Znf_C2H2_type"/>
</dbReference>
<feature type="compositionally biased region" description="Basic and acidic residues" evidence="1">
    <location>
        <begin position="669"/>
        <end position="681"/>
    </location>
</feature>
<dbReference type="GO" id="GO:0003676">
    <property type="term" value="F:nucleic acid binding"/>
    <property type="evidence" value="ECO:0007669"/>
    <property type="project" value="InterPro"/>
</dbReference>
<dbReference type="Gene3D" id="3.30.160.60">
    <property type="entry name" value="Classic Zinc Finger"/>
    <property type="match status" value="3"/>
</dbReference>
<feature type="compositionally biased region" description="Polar residues" evidence="1">
    <location>
        <begin position="416"/>
        <end position="432"/>
    </location>
</feature>
<feature type="region of interest" description="Disordered" evidence="1">
    <location>
        <begin position="663"/>
        <end position="683"/>
    </location>
</feature>
<feature type="region of interest" description="Disordered" evidence="1">
    <location>
        <begin position="621"/>
        <end position="641"/>
    </location>
</feature>
<dbReference type="GO" id="GO:0008270">
    <property type="term" value="F:zinc ion binding"/>
    <property type="evidence" value="ECO:0007669"/>
    <property type="project" value="InterPro"/>
</dbReference>
<feature type="domain" description="C2H2-type" evidence="2">
    <location>
        <begin position="363"/>
        <end position="385"/>
    </location>
</feature>
<dbReference type="Gene3D" id="3.40.50.1010">
    <property type="entry name" value="5'-nuclease"/>
    <property type="match status" value="1"/>
</dbReference>
<evidence type="ECO:0000259" key="2">
    <source>
        <dbReference type="SMART" id="SM00355"/>
    </source>
</evidence>
<feature type="domain" description="U1-type" evidence="3">
    <location>
        <begin position="228"/>
        <end position="262"/>
    </location>
</feature>
<dbReference type="GO" id="GO:0005777">
    <property type="term" value="C:peroxisome"/>
    <property type="evidence" value="ECO:0007669"/>
    <property type="project" value="InterPro"/>
</dbReference>
<dbReference type="Pfam" id="PF01936">
    <property type="entry name" value="NYN"/>
    <property type="match status" value="1"/>
</dbReference>
<evidence type="ECO:0008006" key="6">
    <source>
        <dbReference type="Google" id="ProtNLM"/>
    </source>
</evidence>
<accession>A0A6D2I6F0</accession>
<dbReference type="InterPro" id="IPR021139">
    <property type="entry name" value="NYN"/>
</dbReference>
<feature type="compositionally biased region" description="Basic and acidic residues" evidence="1">
    <location>
        <begin position="406"/>
        <end position="415"/>
    </location>
</feature>
<dbReference type="SMART" id="SM00451">
    <property type="entry name" value="ZnF_U1"/>
    <property type="match status" value="4"/>
</dbReference>
<reference evidence="4" key="1">
    <citation type="submission" date="2020-01" db="EMBL/GenBank/DDBJ databases">
        <authorList>
            <person name="Mishra B."/>
        </authorList>
    </citation>
    <scope>NUCLEOTIDE SEQUENCE [LARGE SCALE GENOMIC DNA]</scope>
</reference>
<comment type="caution">
    <text evidence="4">The sequence shown here is derived from an EMBL/GenBank/DDBJ whole genome shotgun (WGS) entry which is preliminary data.</text>
</comment>
<dbReference type="CDD" id="cd10910">
    <property type="entry name" value="PIN_limkain_b1_N_like"/>
    <property type="match status" value="1"/>
</dbReference>
<gene>
    <name evidence="4" type="ORF">MERR_LOCUS9707</name>
</gene>
<sequence>MTTAEKTEYSRAKTSVWWDIENCEVPKGWDAHAIAQNVSSALLKMGYCGPVSITAYGDTNLIPLPVQQALSSTGVTLNHVPAGVKDASDKKILVDMLLWAIDNPAPANFMLISGDRDFSNALHQLSMRRYTILLARPPRASAPLVAAAKNVWLWTSLASGGPPLTSVESSLLVNSGRCHVSNSNYQVSKDPVSKPALFSKPTGSTDHKVRENNVPRGKAKRVQEAEVLEPLLCTVRQIICTNKDGYVKHTYGKRHRHNLELLSGKSGNISWGTVEIPKEVLEKEKKASEVVRAKPNGDFACRMCNVVCQSQVVFASHLRGQKHITNLCQSEALTDSKKLQEEGVGAKDQPKETIAEAKPSGRYDCSLCNVVCQSQVVSDSHLRGHRHAAALLSQSKALVDSKKLQEKDVAEKDQPSETIAETQSLSQTPQENTKFLEKQNEELRETCGTTEISVKESFPCTKDTVNKQFPNGEVPREGSVKPVNLSQGANKHLREVKKKQIEMMAAFVASDDAQSSVSTKHVKEAEDLQPVWCQVCQIMCNSKVVYANHTYGKKHRHKLELLSAKNENMSKGPAKLSKENAEKKKKEHVDSRRTRQEIDQEKPGEALEKKLIVDSMKIQEESDLEKETTEEHTLINTDDLGLQVAQEDKEEVKEINAISENLAPAFSEPSRESRMPKESRGCLDVIPERVQVAPDGNVTEKLEYESKHKPEIPGRREQPAGEVAKRENVNFWTLFWGKKS</sequence>
<dbReference type="GO" id="GO:0010468">
    <property type="term" value="P:regulation of gene expression"/>
    <property type="evidence" value="ECO:0007669"/>
    <property type="project" value="InterPro"/>
</dbReference>
<feature type="compositionally biased region" description="Basic and acidic residues" evidence="1">
    <location>
        <begin position="576"/>
        <end position="600"/>
    </location>
</feature>
<feature type="compositionally biased region" description="Basic and acidic residues" evidence="1">
    <location>
        <begin position="621"/>
        <end position="633"/>
    </location>
</feature>
<evidence type="ECO:0000313" key="4">
    <source>
        <dbReference type="EMBL" id="CAA7022472.1"/>
    </source>
</evidence>
<feature type="domain" description="U1-type" evidence="3">
    <location>
        <begin position="296"/>
        <end position="330"/>
    </location>
</feature>
<evidence type="ECO:0000259" key="3">
    <source>
        <dbReference type="SMART" id="SM00451"/>
    </source>
</evidence>
<feature type="region of interest" description="Disordered" evidence="1">
    <location>
        <begin position="191"/>
        <end position="214"/>
    </location>
</feature>
<feature type="domain" description="U1-type" evidence="3">
    <location>
        <begin position="360"/>
        <end position="394"/>
    </location>
</feature>
<feature type="region of interest" description="Disordered" evidence="1">
    <location>
        <begin position="704"/>
        <end position="723"/>
    </location>
</feature>
<proteinExistence type="predicted"/>
<dbReference type="InterPro" id="IPR036236">
    <property type="entry name" value="Znf_C2H2_sf"/>
</dbReference>
<evidence type="ECO:0000313" key="5">
    <source>
        <dbReference type="Proteomes" id="UP000467841"/>
    </source>
</evidence>
<feature type="domain" description="C2H2-type" evidence="2">
    <location>
        <begin position="531"/>
        <end position="555"/>
    </location>
</feature>
<feature type="domain" description="U1-type" evidence="3">
    <location>
        <begin position="528"/>
        <end position="562"/>
    </location>
</feature>
<feature type="domain" description="C2H2-type" evidence="2">
    <location>
        <begin position="299"/>
        <end position="323"/>
    </location>
</feature>
<organism evidence="4 5">
    <name type="scientific">Microthlaspi erraticum</name>
    <dbReference type="NCBI Taxonomy" id="1685480"/>
    <lineage>
        <taxon>Eukaryota</taxon>
        <taxon>Viridiplantae</taxon>
        <taxon>Streptophyta</taxon>
        <taxon>Embryophyta</taxon>
        <taxon>Tracheophyta</taxon>
        <taxon>Spermatophyta</taxon>
        <taxon>Magnoliopsida</taxon>
        <taxon>eudicotyledons</taxon>
        <taxon>Gunneridae</taxon>
        <taxon>Pentapetalae</taxon>
        <taxon>rosids</taxon>
        <taxon>malvids</taxon>
        <taxon>Brassicales</taxon>
        <taxon>Brassicaceae</taxon>
        <taxon>Coluteocarpeae</taxon>
        <taxon>Microthlaspi</taxon>
    </lineage>
</organism>
<feature type="region of interest" description="Disordered" evidence="1">
    <location>
        <begin position="565"/>
        <end position="600"/>
    </location>
</feature>
<dbReference type="EMBL" id="CACVBM020000699">
    <property type="protein sequence ID" value="CAA7022472.1"/>
    <property type="molecule type" value="Genomic_DNA"/>
</dbReference>
<protein>
    <recommendedName>
        <fullName evidence="6">C2H2-type domain-containing protein</fullName>
    </recommendedName>
</protein>
<dbReference type="OrthoDB" id="549353at2759"/>
<dbReference type="GO" id="GO:0004540">
    <property type="term" value="F:RNA nuclease activity"/>
    <property type="evidence" value="ECO:0007669"/>
    <property type="project" value="InterPro"/>
</dbReference>
<dbReference type="PANTHER" id="PTHR14379:SF3">
    <property type="entry name" value="MEIOSIS REGULATOR AND MRNA STABILITY FACTOR 1"/>
    <property type="match status" value="1"/>
</dbReference>
<feature type="region of interest" description="Disordered" evidence="1">
    <location>
        <begin position="406"/>
        <end position="432"/>
    </location>
</feature>
<dbReference type="SMART" id="SM00355">
    <property type="entry name" value="ZnF_C2H2"/>
    <property type="match status" value="3"/>
</dbReference>
<dbReference type="Proteomes" id="UP000467841">
    <property type="component" value="Unassembled WGS sequence"/>
</dbReference>
<dbReference type="AlphaFoldDB" id="A0A6D2I6F0"/>